<evidence type="ECO:0000313" key="2">
    <source>
        <dbReference type="Proteomes" id="UP001140234"/>
    </source>
</evidence>
<organism evidence="1 2">
    <name type="scientific">Coemansia nantahalensis</name>
    <dbReference type="NCBI Taxonomy" id="2789366"/>
    <lineage>
        <taxon>Eukaryota</taxon>
        <taxon>Fungi</taxon>
        <taxon>Fungi incertae sedis</taxon>
        <taxon>Zoopagomycota</taxon>
        <taxon>Kickxellomycotina</taxon>
        <taxon>Kickxellomycetes</taxon>
        <taxon>Kickxellales</taxon>
        <taxon>Kickxellaceae</taxon>
        <taxon>Coemansia</taxon>
    </lineage>
</organism>
<accession>A0ACC1K6T5</accession>
<gene>
    <name evidence="1" type="ORF">IWQ57_000826</name>
</gene>
<sequence length="209" mass="23686">MVCVICQDSVVRAAAGQSPAVSALVCGHTFHGSCIKEWFRTSARSECPMCTRVHYGQPISLYLELDNDSAPKRPRRRRKKKGTANQSGSGSGARQPPLEVADDLSYAELLTGFGGLSMYGYGDQTYEIQELEERVEDLETELATQASDYEERLRRQKDKMQDEKDALQDERDALEREVNRLYRLSDAHVSHISSLQRALERERCGNNYY</sequence>
<evidence type="ECO:0000313" key="1">
    <source>
        <dbReference type="EMBL" id="KAJ2774416.1"/>
    </source>
</evidence>
<dbReference type="Proteomes" id="UP001140234">
    <property type="component" value="Unassembled WGS sequence"/>
</dbReference>
<dbReference type="EMBL" id="JANBUJ010000101">
    <property type="protein sequence ID" value="KAJ2774416.1"/>
    <property type="molecule type" value="Genomic_DNA"/>
</dbReference>
<comment type="caution">
    <text evidence="1">The sequence shown here is derived from an EMBL/GenBank/DDBJ whole genome shotgun (WGS) entry which is preliminary data.</text>
</comment>
<name>A0ACC1K6T5_9FUNG</name>
<keyword evidence="2" id="KW-1185">Reference proteome</keyword>
<reference evidence="1" key="1">
    <citation type="submission" date="2022-07" db="EMBL/GenBank/DDBJ databases">
        <title>Phylogenomic reconstructions and comparative analyses of Kickxellomycotina fungi.</title>
        <authorList>
            <person name="Reynolds N.K."/>
            <person name="Stajich J.E."/>
            <person name="Barry K."/>
            <person name="Grigoriev I.V."/>
            <person name="Crous P."/>
            <person name="Smith M.E."/>
        </authorList>
    </citation>
    <scope>NUCLEOTIDE SEQUENCE</scope>
    <source>
        <strain evidence="1">CBS 109366</strain>
    </source>
</reference>
<proteinExistence type="predicted"/>
<protein>
    <submittedName>
        <fullName evidence="1">Uncharacterized protein</fullName>
    </submittedName>
</protein>